<dbReference type="AlphaFoldDB" id="A0A1I7WZF6"/>
<name>A0A1I7WZF6_HETBA</name>
<evidence type="ECO:0000313" key="2">
    <source>
        <dbReference type="WBParaSite" id="Hba_10524"/>
    </source>
</evidence>
<organism evidence="1 2">
    <name type="scientific">Heterorhabditis bacteriophora</name>
    <name type="common">Entomopathogenic nematode worm</name>
    <dbReference type="NCBI Taxonomy" id="37862"/>
    <lineage>
        <taxon>Eukaryota</taxon>
        <taxon>Metazoa</taxon>
        <taxon>Ecdysozoa</taxon>
        <taxon>Nematoda</taxon>
        <taxon>Chromadorea</taxon>
        <taxon>Rhabditida</taxon>
        <taxon>Rhabditina</taxon>
        <taxon>Rhabditomorpha</taxon>
        <taxon>Strongyloidea</taxon>
        <taxon>Heterorhabditidae</taxon>
        <taxon>Heterorhabditis</taxon>
    </lineage>
</organism>
<dbReference type="Proteomes" id="UP000095283">
    <property type="component" value="Unplaced"/>
</dbReference>
<accession>A0A1I7WZF6</accession>
<proteinExistence type="predicted"/>
<protein>
    <submittedName>
        <fullName evidence="2">Uncharacterized protein</fullName>
    </submittedName>
</protein>
<keyword evidence="1" id="KW-1185">Reference proteome</keyword>
<sequence>MPLIMWHICREQMTNKDVDIIFKMNGKTKKIKFHPILVFYFESPRISVTSLAKMEILDSLKFV</sequence>
<dbReference type="WBParaSite" id="Hba_10524">
    <property type="protein sequence ID" value="Hba_10524"/>
    <property type="gene ID" value="Hba_10524"/>
</dbReference>
<evidence type="ECO:0000313" key="1">
    <source>
        <dbReference type="Proteomes" id="UP000095283"/>
    </source>
</evidence>
<reference evidence="2" key="1">
    <citation type="submission" date="2016-11" db="UniProtKB">
        <authorList>
            <consortium name="WormBaseParasite"/>
        </authorList>
    </citation>
    <scope>IDENTIFICATION</scope>
</reference>